<feature type="compositionally biased region" description="Low complexity" evidence="3">
    <location>
        <begin position="88"/>
        <end position="106"/>
    </location>
</feature>
<dbReference type="Pfam" id="PF00956">
    <property type="entry name" value="NAP"/>
    <property type="match status" value="1"/>
</dbReference>
<gene>
    <name evidence="4" type="ORF">PGLA2088_LOCUS14358</name>
</gene>
<name>A0A813J2Y0_POLGL</name>
<reference evidence="4" key="1">
    <citation type="submission" date="2021-02" db="EMBL/GenBank/DDBJ databases">
        <authorList>
            <person name="Dougan E. K."/>
            <person name="Rhodes N."/>
            <person name="Thang M."/>
            <person name="Chan C."/>
        </authorList>
    </citation>
    <scope>NUCLEOTIDE SEQUENCE</scope>
</reference>
<dbReference type="InterPro" id="IPR037231">
    <property type="entry name" value="NAP-like_sf"/>
</dbReference>
<dbReference type="GO" id="GO:0005634">
    <property type="term" value="C:nucleus"/>
    <property type="evidence" value="ECO:0007669"/>
    <property type="project" value="InterPro"/>
</dbReference>
<organism evidence="4 5">
    <name type="scientific">Polarella glacialis</name>
    <name type="common">Dinoflagellate</name>
    <dbReference type="NCBI Taxonomy" id="89957"/>
    <lineage>
        <taxon>Eukaryota</taxon>
        <taxon>Sar</taxon>
        <taxon>Alveolata</taxon>
        <taxon>Dinophyceae</taxon>
        <taxon>Suessiales</taxon>
        <taxon>Suessiaceae</taxon>
        <taxon>Polarella</taxon>
    </lineage>
</organism>
<accession>A0A813J2Y0</accession>
<dbReference type="PANTHER" id="PTHR11875">
    <property type="entry name" value="TESTIS-SPECIFIC Y-ENCODED PROTEIN"/>
    <property type="match status" value="1"/>
</dbReference>
<comment type="caution">
    <text evidence="4">The sequence shown here is derived from an EMBL/GenBank/DDBJ whole genome shotgun (WGS) entry which is preliminary data.</text>
</comment>
<evidence type="ECO:0000256" key="3">
    <source>
        <dbReference type="SAM" id="MobiDB-lite"/>
    </source>
</evidence>
<evidence type="ECO:0000313" key="5">
    <source>
        <dbReference type="Proteomes" id="UP000626109"/>
    </source>
</evidence>
<dbReference type="Gene3D" id="3.30.1120.90">
    <property type="entry name" value="Nucleosome assembly protein"/>
    <property type="match status" value="1"/>
</dbReference>
<evidence type="ECO:0000256" key="2">
    <source>
        <dbReference type="RuleBase" id="RU003876"/>
    </source>
</evidence>
<feature type="region of interest" description="Disordered" evidence="3">
    <location>
        <begin position="1"/>
        <end position="30"/>
    </location>
</feature>
<sequence>MRRKAEAADSGRSLGPRRAQDVEEDDDEYADDPVVQELLRLDRFYIDLEQKLWVERQALERKYGALYAPILTRRRQRLAAVDVPGFAPEPSQEGQSSSSASTAAPVATPAVPGFWRTVLQNSGEFQEDIEEHDEPVLDYLRDITSEPLDESGLSGFR</sequence>
<dbReference type="AlphaFoldDB" id="A0A813J2Y0"/>
<evidence type="ECO:0000313" key="4">
    <source>
        <dbReference type="EMBL" id="CAE8660953.1"/>
    </source>
</evidence>
<dbReference type="EMBL" id="CAJNNW010017443">
    <property type="protein sequence ID" value="CAE8660953.1"/>
    <property type="molecule type" value="Genomic_DNA"/>
</dbReference>
<dbReference type="Proteomes" id="UP000626109">
    <property type="component" value="Unassembled WGS sequence"/>
</dbReference>
<protein>
    <submittedName>
        <fullName evidence="4">Uncharacterized protein</fullName>
    </submittedName>
</protein>
<dbReference type="GO" id="GO:0006334">
    <property type="term" value="P:nucleosome assembly"/>
    <property type="evidence" value="ECO:0007669"/>
    <property type="project" value="InterPro"/>
</dbReference>
<feature type="non-terminal residue" evidence="4">
    <location>
        <position position="1"/>
    </location>
</feature>
<proteinExistence type="inferred from homology"/>
<dbReference type="SUPFAM" id="SSF143113">
    <property type="entry name" value="NAP-like"/>
    <property type="match status" value="1"/>
</dbReference>
<dbReference type="InterPro" id="IPR002164">
    <property type="entry name" value="NAP_family"/>
</dbReference>
<dbReference type="Gene3D" id="1.20.5.1500">
    <property type="match status" value="1"/>
</dbReference>
<comment type="similarity">
    <text evidence="1 2">Belongs to the nucleosome assembly protein (NAP) family.</text>
</comment>
<feature type="region of interest" description="Disordered" evidence="3">
    <location>
        <begin position="84"/>
        <end position="106"/>
    </location>
</feature>
<evidence type="ECO:0000256" key="1">
    <source>
        <dbReference type="ARBA" id="ARBA00009947"/>
    </source>
</evidence>